<protein>
    <submittedName>
        <fullName evidence="1">Uncharacterized protein</fullName>
    </submittedName>
</protein>
<accession>A0A0F8ZRY1</accession>
<comment type="caution">
    <text evidence="1">The sequence shown here is derived from an EMBL/GenBank/DDBJ whole genome shotgun (WGS) entry which is preliminary data.</text>
</comment>
<evidence type="ECO:0000313" key="1">
    <source>
        <dbReference type="EMBL" id="KKK69179.1"/>
    </source>
</evidence>
<name>A0A0F8ZRY1_9ZZZZ</name>
<dbReference type="AlphaFoldDB" id="A0A0F8ZRY1"/>
<gene>
    <name evidence="1" type="ORF">LCGC14_2936630</name>
</gene>
<feature type="non-terminal residue" evidence="1">
    <location>
        <position position="378"/>
    </location>
</feature>
<dbReference type="EMBL" id="LAZR01058780">
    <property type="protein sequence ID" value="KKK69179.1"/>
    <property type="molecule type" value="Genomic_DNA"/>
</dbReference>
<proteinExistence type="predicted"/>
<feature type="non-terminal residue" evidence="1">
    <location>
        <position position="1"/>
    </location>
</feature>
<reference evidence="1" key="1">
    <citation type="journal article" date="2015" name="Nature">
        <title>Complex archaea that bridge the gap between prokaryotes and eukaryotes.</title>
        <authorList>
            <person name="Spang A."/>
            <person name="Saw J.H."/>
            <person name="Jorgensen S.L."/>
            <person name="Zaremba-Niedzwiedzka K."/>
            <person name="Martijn J."/>
            <person name="Lind A.E."/>
            <person name="van Eijk R."/>
            <person name="Schleper C."/>
            <person name="Guy L."/>
            <person name="Ettema T.J."/>
        </authorList>
    </citation>
    <scope>NUCLEOTIDE SEQUENCE</scope>
</reference>
<sequence length="378" mass="41256">VDWSGGMGQQYFRDTSKFLDSYNMWTLTEGIFLPAPLARYVKGLRAENVFLPNSQHLITDDINKTNHGLIWSSLTGTEAWRGNAFLTTEAYSVAEIWLFLRYFGTPPQLTVELRANSSSLPGSVITNGTINTSAATLADIMPEGEGIGQWVCFNLDTAASINNSTIYHIAVGNTEDGSPSTNYWQIGSAAQSATTNTFRTKSSDGSSWSSDGSSVMYHRVLASLTDAKVHFTEYKNQIYACTEPADGSAGKIYMQGDRGVATGTSTANKLVDTTQSWSNDQYLNAYLHIFNGTGEGQVRRIVDNTSTELIVYDSSETELIGTGTPFEITPIQGGTDTGSEYVIVGTEHWQNVTPTNSTFTITKPITDVLVLWGVMYCC</sequence>
<organism evidence="1">
    <name type="scientific">marine sediment metagenome</name>
    <dbReference type="NCBI Taxonomy" id="412755"/>
    <lineage>
        <taxon>unclassified sequences</taxon>
        <taxon>metagenomes</taxon>
        <taxon>ecological metagenomes</taxon>
    </lineage>
</organism>